<comment type="caution">
    <text evidence="3">The sequence shown here is derived from an EMBL/GenBank/DDBJ whole genome shotgun (WGS) entry which is preliminary data.</text>
</comment>
<keyword evidence="4" id="KW-1185">Reference proteome</keyword>
<name>A0ABV0UE41_9TELE</name>
<dbReference type="PANTHER" id="PTHR34415:SF1">
    <property type="entry name" value="INTEGRASE CATALYTIC DOMAIN-CONTAINING PROTEIN"/>
    <property type="match status" value="1"/>
</dbReference>
<feature type="region of interest" description="Disordered" evidence="1">
    <location>
        <begin position="86"/>
        <end position="117"/>
    </location>
</feature>
<feature type="domain" description="DUF7869" evidence="2">
    <location>
        <begin position="17"/>
        <end position="85"/>
    </location>
</feature>
<proteinExistence type="predicted"/>
<dbReference type="Proteomes" id="UP001482620">
    <property type="component" value="Unassembled WGS sequence"/>
</dbReference>
<gene>
    <name evidence="3" type="ORF">ILYODFUR_036530</name>
</gene>
<protein>
    <recommendedName>
        <fullName evidence="2">DUF7869 domain-containing protein</fullName>
    </recommendedName>
</protein>
<evidence type="ECO:0000259" key="2">
    <source>
        <dbReference type="Pfam" id="PF25273"/>
    </source>
</evidence>
<dbReference type="InterPro" id="IPR057191">
    <property type="entry name" value="DUF7869"/>
</dbReference>
<evidence type="ECO:0000313" key="3">
    <source>
        <dbReference type="EMBL" id="MEQ2242511.1"/>
    </source>
</evidence>
<evidence type="ECO:0000256" key="1">
    <source>
        <dbReference type="SAM" id="MobiDB-lite"/>
    </source>
</evidence>
<sequence length="117" mass="13182">MDHFFTHFGTGETDVDLHCDNCTGQNKNNFVLWYGAWQVGHKHHSTLNIHFRIASHIKFVPDCGFGLIKQAYKRTRVNTLANIAKSTGTGKQLSRMSPQRPIAGQAGRWHSDGQAFD</sequence>
<dbReference type="EMBL" id="JAHRIQ010065410">
    <property type="protein sequence ID" value="MEQ2242511.1"/>
    <property type="molecule type" value="Genomic_DNA"/>
</dbReference>
<evidence type="ECO:0000313" key="4">
    <source>
        <dbReference type="Proteomes" id="UP001482620"/>
    </source>
</evidence>
<reference evidence="3 4" key="1">
    <citation type="submission" date="2021-06" db="EMBL/GenBank/DDBJ databases">
        <authorList>
            <person name="Palmer J.M."/>
        </authorList>
    </citation>
    <scope>NUCLEOTIDE SEQUENCE [LARGE SCALE GENOMIC DNA]</scope>
    <source>
        <strain evidence="4">if_2019</strain>
        <tissue evidence="3">Muscle</tissue>
    </source>
</reference>
<dbReference type="Pfam" id="PF25273">
    <property type="entry name" value="DUF7869"/>
    <property type="match status" value="1"/>
</dbReference>
<dbReference type="PANTHER" id="PTHR34415">
    <property type="entry name" value="INTEGRASE CATALYTIC DOMAIN-CONTAINING PROTEIN"/>
    <property type="match status" value="1"/>
</dbReference>
<accession>A0ABV0UE41</accession>
<feature type="compositionally biased region" description="Polar residues" evidence="1">
    <location>
        <begin position="86"/>
        <end position="97"/>
    </location>
</feature>
<organism evidence="3 4">
    <name type="scientific">Ilyodon furcidens</name>
    <name type="common">goldbreast splitfin</name>
    <dbReference type="NCBI Taxonomy" id="33524"/>
    <lineage>
        <taxon>Eukaryota</taxon>
        <taxon>Metazoa</taxon>
        <taxon>Chordata</taxon>
        <taxon>Craniata</taxon>
        <taxon>Vertebrata</taxon>
        <taxon>Euteleostomi</taxon>
        <taxon>Actinopterygii</taxon>
        <taxon>Neopterygii</taxon>
        <taxon>Teleostei</taxon>
        <taxon>Neoteleostei</taxon>
        <taxon>Acanthomorphata</taxon>
        <taxon>Ovalentaria</taxon>
        <taxon>Atherinomorphae</taxon>
        <taxon>Cyprinodontiformes</taxon>
        <taxon>Goodeidae</taxon>
        <taxon>Ilyodon</taxon>
    </lineage>
</organism>